<evidence type="ECO:0000313" key="5">
    <source>
        <dbReference type="Proteomes" id="UP000316545"/>
    </source>
</evidence>
<dbReference type="PANTHER" id="PTHR44591">
    <property type="entry name" value="STRESS RESPONSE REGULATOR PROTEIN 1"/>
    <property type="match status" value="1"/>
</dbReference>
<dbReference type="Gene3D" id="3.40.50.2300">
    <property type="match status" value="1"/>
</dbReference>
<keyword evidence="1 2" id="KW-0597">Phosphoprotein</keyword>
<dbReference type="SMART" id="SM00448">
    <property type="entry name" value="REC"/>
    <property type="match status" value="1"/>
</dbReference>
<feature type="modified residue" description="4-aspartylphosphate" evidence="2">
    <location>
        <position position="58"/>
    </location>
</feature>
<gene>
    <name evidence="4" type="ORF">FBZ88_108234</name>
</gene>
<keyword evidence="5" id="KW-1185">Reference proteome</keyword>
<comment type="caution">
    <text evidence="4">The sequence shown here is derived from an EMBL/GenBank/DDBJ whole genome shotgun (WGS) entry which is preliminary data.</text>
</comment>
<accession>A0A560FY11</accession>
<dbReference type="EMBL" id="VITO01000008">
    <property type="protein sequence ID" value="TWB26469.1"/>
    <property type="molecule type" value="Genomic_DNA"/>
</dbReference>
<evidence type="ECO:0000256" key="1">
    <source>
        <dbReference type="ARBA" id="ARBA00022553"/>
    </source>
</evidence>
<reference evidence="4 5" key="1">
    <citation type="submission" date="2019-06" db="EMBL/GenBank/DDBJ databases">
        <title>Genomic Encyclopedia of Type Strains, Phase IV (KMG-V): Genome sequencing to study the core and pangenomes of soil and plant-associated prokaryotes.</title>
        <authorList>
            <person name="Whitman W."/>
        </authorList>
    </citation>
    <scope>NUCLEOTIDE SEQUENCE [LARGE SCALE GENOMIC DNA]</scope>
    <source>
        <strain evidence="4 5">BR 11865</strain>
    </source>
</reference>
<organism evidence="4 5">
    <name type="scientific">Nitrospirillum amazonense</name>
    <dbReference type="NCBI Taxonomy" id="28077"/>
    <lineage>
        <taxon>Bacteria</taxon>
        <taxon>Pseudomonadati</taxon>
        <taxon>Pseudomonadota</taxon>
        <taxon>Alphaproteobacteria</taxon>
        <taxon>Rhodospirillales</taxon>
        <taxon>Azospirillaceae</taxon>
        <taxon>Nitrospirillum</taxon>
    </lineage>
</organism>
<evidence type="ECO:0000256" key="2">
    <source>
        <dbReference type="PROSITE-ProRule" id="PRU00169"/>
    </source>
</evidence>
<sequence length="133" mass="14423">MNDGLQDCVLVVDDEFLIAQTLSIQIEDMGLTVCGTAATAADAIALAKAQRPRLVLMDMRLKGEGDGVDAALAIHEFVGSKVIFITASREPAMLERMNQDHPAAILYKPVFGRQLQTVVREVLAADYTSGTRF</sequence>
<evidence type="ECO:0000313" key="4">
    <source>
        <dbReference type="EMBL" id="TWB26469.1"/>
    </source>
</evidence>
<dbReference type="PANTHER" id="PTHR44591:SF20">
    <property type="entry name" value="PROTEIN PILH"/>
    <property type="match status" value="1"/>
</dbReference>
<proteinExistence type="predicted"/>
<name>A0A560FY11_9PROT</name>
<dbReference type="Pfam" id="PF00072">
    <property type="entry name" value="Response_reg"/>
    <property type="match status" value="1"/>
</dbReference>
<dbReference type="AlphaFoldDB" id="A0A560FY11"/>
<dbReference type="RefSeq" id="WP_145617733.1">
    <property type="nucleotide sequence ID" value="NZ_JAYNFR010000061.1"/>
</dbReference>
<dbReference type="InterPro" id="IPR001789">
    <property type="entry name" value="Sig_transdc_resp-reg_receiver"/>
</dbReference>
<dbReference type="GO" id="GO:0000160">
    <property type="term" value="P:phosphorelay signal transduction system"/>
    <property type="evidence" value="ECO:0007669"/>
    <property type="project" value="InterPro"/>
</dbReference>
<dbReference type="PROSITE" id="PS50110">
    <property type="entry name" value="RESPONSE_REGULATORY"/>
    <property type="match status" value="1"/>
</dbReference>
<dbReference type="Proteomes" id="UP000316545">
    <property type="component" value="Unassembled WGS sequence"/>
</dbReference>
<dbReference type="SUPFAM" id="SSF52172">
    <property type="entry name" value="CheY-like"/>
    <property type="match status" value="1"/>
</dbReference>
<dbReference type="InterPro" id="IPR050595">
    <property type="entry name" value="Bact_response_regulator"/>
</dbReference>
<dbReference type="InterPro" id="IPR011006">
    <property type="entry name" value="CheY-like_superfamily"/>
</dbReference>
<feature type="domain" description="Response regulatory" evidence="3">
    <location>
        <begin position="8"/>
        <end position="123"/>
    </location>
</feature>
<protein>
    <submittedName>
        <fullName evidence="4">Response regulator receiver domain-containing protein</fullName>
    </submittedName>
</protein>
<evidence type="ECO:0000259" key="3">
    <source>
        <dbReference type="PROSITE" id="PS50110"/>
    </source>
</evidence>